<dbReference type="InterPro" id="IPR044929">
    <property type="entry name" value="DNA/RNA_non-sp_Endonuclease_sf"/>
</dbReference>
<dbReference type="Pfam" id="PF01223">
    <property type="entry name" value="Endonuclease_NS"/>
    <property type="match status" value="1"/>
</dbReference>
<feature type="signal peptide" evidence="1">
    <location>
        <begin position="1"/>
        <end position="19"/>
    </location>
</feature>
<organism evidence="4 5">
    <name type="scientific">Gekko japonicus</name>
    <name type="common">Schlegel's Japanese gecko</name>
    <dbReference type="NCBI Taxonomy" id="146911"/>
    <lineage>
        <taxon>Eukaryota</taxon>
        <taxon>Metazoa</taxon>
        <taxon>Chordata</taxon>
        <taxon>Craniata</taxon>
        <taxon>Vertebrata</taxon>
        <taxon>Euteleostomi</taxon>
        <taxon>Lepidosauria</taxon>
        <taxon>Squamata</taxon>
        <taxon>Bifurcata</taxon>
        <taxon>Gekkota</taxon>
        <taxon>Gekkonidae</taxon>
        <taxon>Gekkoninae</taxon>
        <taxon>Gekko</taxon>
    </lineage>
</organism>
<keyword evidence="1" id="KW-0732">Signal</keyword>
<dbReference type="InterPro" id="IPR044925">
    <property type="entry name" value="His-Me_finger_sf"/>
</dbReference>
<feature type="domain" description="DNA/RNA non-specific endonuclease/pyrophosphatase/phosphodiesterase" evidence="3">
    <location>
        <begin position="56"/>
        <end position="271"/>
    </location>
</feature>
<evidence type="ECO:0000259" key="3">
    <source>
        <dbReference type="SMART" id="SM00892"/>
    </source>
</evidence>
<feature type="chain" id="PRO_5047197059" evidence="1">
    <location>
        <begin position="20"/>
        <end position="278"/>
    </location>
</feature>
<dbReference type="SMART" id="SM00892">
    <property type="entry name" value="Endonuclease_NS"/>
    <property type="match status" value="1"/>
</dbReference>
<dbReference type="InterPro" id="IPR001604">
    <property type="entry name" value="Endo_G_ENPP1-like_dom"/>
</dbReference>
<dbReference type="InterPro" id="IPR020821">
    <property type="entry name" value="ENPP1-3/EXOG-like_nuc-like"/>
</dbReference>
<feature type="domain" description="ENPP1-3/EXOG-like endonuclease/phosphodiesterase" evidence="2">
    <location>
        <begin position="57"/>
        <end position="273"/>
    </location>
</feature>
<protein>
    <submittedName>
        <fullName evidence="5">Endonuclease domain-containing 1 protein-like</fullName>
    </submittedName>
</protein>
<evidence type="ECO:0000259" key="2">
    <source>
        <dbReference type="SMART" id="SM00477"/>
    </source>
</evidence>
<dbReference type="RefSeq" id="XP_015280234.1">
    <property type="nucleotide sequence ID" value="XM_015424748.1"/>
</dbReference>
<sequence length="278" mass="31070">MLLPFLFLISASFLLPGYGEVVSSFDNCGGFFFNGRFPNDALTPSNPACICQKYESRYVFATMYDRTRRIPIYSAYVYNPKAGQRATDWMIEPQLANNQYGPDMEDERETAIPVAEIEASQATFNDYKAAPYYVDKGHLNPVAHQSDPVSKAATFTLTNIVPQFNRLNQRSWKDYETETMARKNAEFKCTKIYVITGAVPGDTSIAGGRVNYPSRIWSAACCVIDANKRESWGAIADNNWQIPPDVIPPVTERTLQQLEQDLTSLYGAAVDLFGGSCN</sequence>
<dbReference type="PANTHER" id="PTHR21472:SF26">
    <property type="entry name" value="ENDONUCLEASE DOMAIN CONTAINING 1"/>
    <property type="match status" value="1"/>
</dbReference>
<evidence type="ECO:0000256" key="1">
    <source>
        <dbReference type="SAM" id="SignalP"/>
    </source>
</evidence>
<gene>
    <name evidence="5" type="primary">LOC107121754</name>
</gene>
<dbReference type="SMART" id="SM00477">
    <property type="entry name" value="NUC"/>
    <property type="match status" value="1"/>
</dbReference>
<keyword evidence="4" id="KW-1185">Reference proteome</keyword>
<dbReference type="GeneID" id="107121754"/>
<evidence type="ECO:0000313" key="4">
    <source>
        <dbReference type="Proteomes" id="UP000694871"/>
    </source>
</evidence>
<reference evidence="5" key="1">
    <citation type="submission" date="2025-08" db="UniProtKB">
        <authorList>
            <consortium name="RefSeq"/>
        </authorList>
    </citation>
    <scope>IDENTIFICATION</scope>
</reference>
<name>A0ABM1L2P7_GEKJA</name>
<accession>A0ABM1L2P7</accession>
<dbReference type="PANTHER" id="PTHR21472">
    <property type="entry name" value="ENDONUCLEASE DOMAIN-CONTAINING 1 PROTEIN ENDOD1"/>
    <property type="match status" value="1"/>
</dbReference>
<dbReference type="Proteomes" id="UP000694871">
    <property type="component" value="Unplaced"/>
</dbReference>
<evidence type="ECO:0000313" key="5">
    <source>
        <dbReference type="RefSeq" id="XP_015280234.1"/>
    </source>
</evidence>
<dbReference type="SUPFAM" id="SSF54060">
    <property type="entry name" value="His-Me finger endonucleases"/>
    <property type="match status" value="1"/>
</dbReference>
<dbReference type="InterPro" id="IPR039015">
    <property type="entry name" value="ENDOD1"/>
</dbReference>
<dbReference type="Gene3D" id="3.40.570.10">
    <property type="entry name" value="Extracellular Endonuclease, subunit A"/>
    <property type="match status" value="1"/>
</dbReference>
<proteinExistence type="predicted"/>